<gene>
    <name evidence="1" type="ORF">BDR25DRAFT_300187</name>
</gene>
<evidence type="ECO:0000313" key="1">
    <source>
        <dbReference type="EMBL" id="KAF2477163.1"/>
    </source>
</evidence>
<name>A0ACB6RD05_9PLEO</name>
<comment type="caution">
    <text evidence="1">The sequence shown here is derived from an EMBL/GenBank/DDBJ whole genome shotgun (WGS) entry which is preliminary data.</text>
</comment>
<keyword evidence="2" id="KW-1185">Reference proteome</keyword>
<organism evidence="1 2">
    <name type="scientific">Lindgomyces ingoldianus</name>
    <dbReference type="NCBI Taxonomy" id="673940"/>
    <lineage>
        <taxon>Eukaryota</taxon>
        <taxon>Fungi</taxon>
        <taxon>Dikarya</taxon>
        <taxon>Ascomycota</taxon>
        <taxon>Pezizomycotina</taxon>
        <taxon>Dothideomycetes</taxon>
        <taxon>Pleosporomycetidae</taxon>
        <taxon>Pleosporales</taxon>
        <taxon>Lindgomycetaceae</taxon>
        <taxon>Lindgomyces</taxon>
    </lineage>
</organism>
<accession>A0ACB6RD05</accession>
<reference evidence="1" key="1">
    <citation type="journal article" date="2020" name="Stud. Mycol.">
        <title>101 Dothideomycetes genomes: a test case for predicting lifestyles and emergence of pathogens.</title>
        <authorList>
            <person name="Haridas S."/>
            <person name="Albert R."/>
            <person name="Binder M."/>
            <person name="Bloem J."/>
            <person name="Labutti K."/>
            <person name="Salamov A."/>
            <person name="Andreopoulos B."/>
            <person name="Baker S."/>
            <person name="Barry K."/>
            <person name="Bills G."/>
            <person name="Bluhm B."/>
            <person name="Cannon C."/>
            <person name="Castanera R."/>
            <person name="Culley D."/>
            <person name="Daum C."/>
            <person name="Ezra D."/>
            <person name="Gonzalez J."/>
            <person name="Henrissat B."/>
            <person name="Kuo A."/>
            <person name="Liang C."/>
            <person name="Lipzen A."/>
            <person name="Lutzoni F."/>
            <person name="Magnuson J."/>
            <person name="Mondo S."/>
            <person name="Nolan M."/>
            <person name="Ohm R."/>
            <person name="Pangilinan J."/>
            <person name="Park H.-J."/>
            <person name="Ramirez L."/>
            <person name="Alfaro M."/>
            <person name="Sun H."/>
            <person name="Tritt A."/>
            <person name="Yoshinaga Y."/>
            <person name="Zwiers L.-H."/>
            <person name="Turgeon B."/>
            <person name="Goodwin S."/>
            <person name="Spatafora J."/>
            <person name="Crous P."/>
            <person name="Grigoriev I."/>
        </authorList>
    </citation>
    <scope>NUCLEOTIDE SEQUENCE</scope>
    <source>
        <strain evidence="1">ATCC 200398</strain>
    </source>
</reference>
<protein>
    <submittedName>
        <fullName evidence="1">Uncharacterized protein</fullName>
    </submittedName>
</protein>
<dbReference type="Proteomes" id="UP000799755">
    <property type="component" value="Unassembled WGS sequence"/>
</dbReference>
<sequence length="338" mass="38073">MAGIRHAPSGAGATSIAGLKRAHAGDADPSCGLHAKKRRVVHRLQHLQPTQNIVETLNAECDTTGQHKDFFTQQLKRGIAIELKAVGFDSARPEAMERMYGLVDNFMTDFLARVRKSMASARRTSTIPHDWIYALTSLDITRSSTLALHLDSGELPPPFLQPGFAPPEPAEPPPPDLEGLIGPELSGKAEKETRKWIPKHFPPFPSKHTWKATPVFTERENDPRKIREKATEEGIQAEQSLRKLMAAQKAGLQKKSATEQRRATTRKKSDALWQDAMKSLLEEEEKRDAAYREDEDEDCIGLEMRPRPRNEVNLEEGVHANYDQRYWRKAAREVKSGF</sequence>
<evidence type="ECO:0000313" key="2">
    <source>
        <dbReference type="Proteomes" id="UP000799755"/>
    </source>
</evidence>
<proteinExistence type="predicted"/>
<dbReference type="EMBL" id="MU003493">
    <property type="protein sequence ID" value="KAF2477163.1"/>
    <property type="molecule type" value="Genomic_DNA"/>
</dbReference>